<dbReference type="EMBL" id="HACG01008044">
    <property type="protein sequence ID" value="CEK54909.1"/>
    <property type="molecule type" value="Transcribed_RNA"/>
</dbReference>
<feature type="compositionally biased region" description="Low complexity" evidence="1">
    <location>
        <begin position="44"/>
        <end position="60"/>
    </location>
</feature>
<feature type="compositionally biased region" description="Low complexity" evidence="1">
    <location>
        <begin position="16"/>
        <end position="28"/>
    </location>
</feature>
<feature type="compositionally biased region" description="Polar residues" evidence="1">
    <location>
        <begin position="29"/>
        <end position="43"/>
    </location>
</feature>
<feature type="non-terminal residue" evidence="2">
    <location>
        <position position="1"/>
    </location>
</feature>
<feature type="region of interest" description="Disordered" evidence="1">
    <location>
        <begin position="1"/>
        <end position="93"/>
    </location>
</feature>
<reference evidence="2" key="1">
    <citation type="submission" date="2014-12" db="EMBL/GenBank/DDBJ databases">
        <title>Insight into the proteome of Arion vulgaris.</title>
        <authorList>
            <person name="Aradska J."/>
            <person name="Bulat T."/>
            <person name="Smidak R."/>
            <person name="Sarate P."/>
            <person name="Gangsoo J."/>
            <person name="Sialana F."/>
            <person name="Bilban M."/>
            <person name="Lubec G."/>
        </authorList>
    </citation>
    <scope>NUCLEOTIDE SEQUENCE</scope>
    <source>
        <tissue evidence="2">Skin</tissue>
    </source>
</reference>
<evidence type="ECO:0000313" key="2">
    <source>
        <dbReference type="EMBL" id="CEK54909.1"/>
    </source>
</evidence>
<dbReference type="AlphaFoldDB" id="A0A0B6YFF1"/>
<gene>
    <name evidence="2" type="primary">ORF23901</name>
</gene>
<evidence type="ECO:0000256" key="1">
    <source>
        <dbReference type="SAM" id="MobiDB-lite"/>
    </source>
</evidence>
<sequence length="93" mass="10490">DRAEDSNVTTGRTEDSNVTVSYSNNTNNETWVTFSRESENINNTPTQQLSPSLSPSSILIAPTGDEHRQRENKNDNSRNCNETYIHSTDNEQN</sequence>
<feature type="compositionally biased region" description="Basic and acidic residues" evidence="1">
    <location>
        <begin position="64"/>
        <end position="76"/>
    </location>
</feature>
<feature type="compositionally biased region" description="Polar residues" evidence="1">
    <location>
        <begin position="1"/>
        <end position="11"/>
    </location>
</feature>
<feature type="non-terminal residue" evidence="2">
    <location>
        <position position="93"/>
    </location>
</feature>
<name>A0A0B6YFF1_9EUPU</name>
<organism evidence="2">
    <name type="scientific">Arion vulgaris</name>
    <dbReference type="NCBI Taxonomy" id="1028688"/>
    <lineage>
        <taxon>Eukaryota</taxon>
        <taxon>Metazoa</taxon>
        <taxon>Spiralia</taxon>
        <taxon>Lophotrochozoa</taxon>
        <taxon>Mollusca</taxon>
        <taxon>Gastropoda</taxon>
        <taxon>Heterobranchia</taxon>
        <taxon>Euthyneura</taxon>
        <taxon>Panpulmonata</taxon>
        <taxon>Eupulmonata</taxon>
        <taxon>Stylommatophora</taxon>
        <taxon>Helicina</taxon>
        <taxon>Arionoidea</taxon>
        <taxon>Arionidae</taxon>
        <taxon>Arion</taxon>
    </lineage>
</organism>
<proteinExistence type="predicted"/>
<accession>A0A0B6YFF1</accession>
<protein>
    <submittedName>
        <fullName evidence="2">Uncharacterized protein</fullName>
    </submittedName>
</protein>
<feature type="compositionally biased region" description="Polar residues" evidence="1">
    <location>
        <begin position="77"/>
        <end position="93"/>
    </location>
</feature>